<accession>A0A0A8X1L4</accession>
<dbReference type="Proteomes" id="UP000031014">
    <property type="component" value="Unassembled WGS sequence"/>
</dbReference>
<protein>
    <submittedName>
        <fullName evidence="1">Uncharacterized protein</fullName>
    </submittedName>
</protein>
<reference evidence="1 2" key="1">
    <citation type="submission" date="2013-06" db="EMBL/GenBank/DDBJ databases">
        <title>Whole genome shotgun sequence of Bacillus selenatarsenatis SF-1.</title>
        <authorList>
            <person name="Kuroda M."/>
            <person name="Sei K."/>
            <person name="Yamashita M."/>
            <person name="Ike M."/>
        </authorList>
    </citation>
    <scope>NUCLEOTIDE SEQUENCE [LARGE SCALE GENOMIC DNA]</scope>
    <source>
        <strain evidence="1 2">SF-1</strain>
    </source>
</reference>
<evidence type="ECO:0000313" key="1">
    <source>
        <dbReference type="EMBL" id="GAM12031.1"/>
    </source>
</evidence>
<comment type="caution">
    <text evidence="1">The sequence shown here is derived from an EMBL/GenBank/DDBJ whole genome shotgun (WGS) entry which is preliminary data.</text>
</comment>
<proteinExistence type="predicted"/>
<organism evidence="1 2">
    <name type="scientific">Mesobacillus selenatarsenatis (strain DSM 18680 / JCM 14380 / FERM P-15431 / SF-1)</name>
    <dbReference type="NCBI Taxonomy" id="1321606"/>
    <lineage>
        <taxon>Bacteria</taxon>
        <taxon>Bacillati</taxon>
        <taxon>Bacillota</taxon>
        <taxon>Bacilli</taxon>
        <taxon>Bacillales</taxon>
        <taxon>Bacillaceae</taxon>
        <taxon>Mesobacillus</taxon>
    </lineage>
</organism>
<dbReference type="EMBL" id="BASE01000004">
    <property type="protein sequence ID" value="GAM12031.1"/>
    <property type="molecule type" value="Genomic_DNA"/>
</dbReference>
<name>A0A0A8X1L4_MESS1</name>
<sequence>MAQAIGKGSKIELQLSELGRFIDNSLERYAASERKINSHRLKDIAAKVNEKDSEQKKALEDSVFDFLEKYGNFAVLSQSAVAAAFILGKQIRIDNKKGHPGRAVIHTAKWIKGKGSSELLNKLAKTMDKSIRNPGMFMKVLKTADGLLEKVTRAQLIGISKAKSFPHFMKTVITGIDDGVHGIATSKIPKMIAKRVYAVDAVFNTAEESVGLYKEHKKGTLDGQDVAVAASNIIIKSGATAAGAIIGGTLGMALGPGGAAVGSFLGGSAGLWLGDMAAGFSEKVIREGPGEAIKDAGSSIKKGLDKGFNWAKDLFK</sequence>
<dbReference type="AlphaFoldDB" id="A0A0A8X1L4"/>
<gene>
    <name evidence="1" type="ORF">SAMD00020551_0150</name>
</gene>
<keyword evidence="2" id="KW-1185">Reference proteome</keyword>
<evidence type="ECO:0000313" key="2">
    <source>
        <dbReference type="Proteomes" id="UP000031014"/>
    </source>
</evidence>
<dbReference type="STRING" id="1321606.SAMD00020551_0150"/>